<accession>A0A0B6XY58</accession>
<name>A0A0B6XY58_9EUPU</name>
<feature type="region of interest" description="Disordered" evidence="1">
    <location>
        <begin position="76"/>
        <end position="105"/>
    </location>
</feature>
<feature type="non-terminal residue" evidence="2">
    <location>
        <position position="105"/>
    </location>
</feature>
<protein>
    <submittedName>
        <fullName evidence="2">Uncharacterized protein</fullName>
    </submittedName>
</protein>
<dbReference type="AlphaFoldDB" id="A0A0B6XY58"/>
<evidence type="ECO:0000313" key="2">
    <source>
        <dbReference type="EMBL" id="CEK48240.1"/>
    </source>
</evidence>
<proteinExistence type="predicted"/>
<feature type="compositionally biased region" description="Basic and acidic residues" evidence="1">
    <location>
        <begin position="96"/>
        <end position="105"/>
    </location>
</feature>
<sequence>NNSCTCLCISLFRDVEGRQKVDMVSTTALHTGLEPVQGSGTTLELAVVQDRNANAETLPYTELDLLPHIHTLDVNSNTSTTTLLDERTSGRNNRSTSKDKNANSP</sequence>
<organism evidence="2">
    <name type="scientific">Arion vulgaris</name>
    <dbReference type="NCBI Taxonomy" id="1028688"/>
    <lineage>
        <taxon>Eukaryota</taxon>
        <taxon>Metazoa</taxon>
        <taxon>Spiralia</taxon>
        <taxon>Lophotrochozoa</taxon>
        <taxon>Mollusca</taxon>
        <taxon>Gastropoda</taxon>
        <taxon>Heterobranchia</taxon>
        <taxon>Euthyneura</taxon>
        <taxon>Panpulmonata</taxon>
        <taxon>Eupulmonata</taxon>
        <taxon>Stylommatophora</taxon>
        <taxon>Helicina</taxon>
        <taxon>Arionoidea</taxon>
        <taxon>Arionidae</taxon>
        <taxon>Arion</taxon>
    </lineage>
</organism>
<reference evidence="2" key="1">
    <citation type="submission" date="2014-12" db="EMBL/GenBank/DDBJ databases">
        <title>Insight into the proteome of Arion vulgaris.</title>
        <authorList>
            <person name="Aradska J."/>
            <person name="Bulat T."/>
            <person name="Smidak R."/>
            <person name="Sarate P."/>
            <person name="Gangsoo J."/>
            <person name="Sialana F."/>
            <person name="Bilban M."/>
            <person name="Lubec G."/>
        </authorList>
    </citation>
    <scope>NUCLEOTIDE SEQUENCE</scope>
    <source>
        <tissue evidence="2">Skin</tissue>
    </source>
</reference>
<feature type="non-terminal residue" evidence="2">
    <location>
        <position position="1"/>
    </location>
</feature>
<evidence type="ECO:0000256" key="1">
    <source>
        <dbReference type="SAM" id="MobiDB-lite"/>
    </source>
</evidence>
<gene>
    <name evidence="2" type="primary">ORF3456</name>
</gene>
<dbReference type="EMBL" id="HACG01001375">
    <property type="protein sequence ID" value="CEK48240.1"/>
    <property type="molecule type" value="Transcribed_RNA"/>
</dbReference>